<dbReference type="InterPro" id="IPR011059">
    <property type="entry name" value="Metal-dep_hydrolase_composite"/>
</dbReference>
<dbReference type="InterPro" id="IPR032466">
    <property type="entry name" value="Metal_Hydrolase"/>
</dbReference>
<keyword evidence="4" id="KW-1185">Reference proteome</keyword>
<dbReference type="PANTHER" id="PTHR43794:SF11">
    <property type="entry name" value="AMIDOHYDROLASE-RELATED DOMAIN-CONTAINING PROTEIN"/>
    <property type="match status" value="1"/>
</dbReference>
<dbReference type="InterPro" id="IPR050287">
    <property type="entry name" value="MTA/SAH_deaminase"/>
</dbReference>
<evidence type="ECO:0000313" key="3">
    <source>
        <dbReference type="EMBL" id="GAA1493706.1"/>
    </source>
</evidence>
<dbReference type="Pfam" id="PF01979">
    <property type="entry name" value="Amidohydro_1"/>
    <property type="match status" value="1"/>
</dbReference>
<dbReference type="RefSeq" id="WP_204610238.1">
    <property type="nucleotide sequence ID" value="NZ_BAAAJX010000010.1"/>
</dbReference>
<evidence type="ECO:0000313" key="4">
    <source>
        <dbReference type="Proteomes" id="UP001501742"/>
    </source>
</evidence>
<dbReference type="EMBL" id="BAAAJX010000010">
    <property type="protein sequence ID" value="GAA1493706.1"/>
    <property type="molecule type" value="Genomic_DNA"/>
</dbReference>
<sequence length="535" mass="56828">MSVLFTDVLLWAPDEPSGMTGPTDLLVTGTTIAVIGATARAAAPADVRVVDGRGHHIVLPGLVNAHFHSPANHLKGAFPSRPLETFMLYESPSDPALTPTPREAYLRTMLGALEMLRTGTTSVQDDAFLTPTPDPEVIDAVMQAYADSGIRASVALDQPELPDVEKLPFLDDLGTDDLGLGLGLDEATTRALHAPAPASAADLLDAYDHLFRNWHGAADGRLTAAVSISAPQRVSPEYFGALDDLSRTHDVPLFAHVLETRTQRALSHPSSGQPRFVGRSLVRYTADLGLLSDRVNVIHAVWVDDDDLDLIAAADAVVAHNPVSNLRLGSGVMPFRAMRDRGIRVALGVDEAICDDTVNTWGVVKQAGLIHTVTGDDPDRWPRPAEVLEALWAGGAAAMRRDGRSALGTVGHVAVGAEADLALLDLHASAFTPFNDLRGQLVYCESGASVRMTVVAGTVVAEGGRVTSVDEDALLAEARELHAARRPALERTWADADRLRPAYAAVVRRAAATDLGLPDRGIAPAHRTTTNGMTA</sequence>
<protein>
    <submittedName>
        <fullName evidence="3">Amidohydrolase family protein</fullName>
    </submittedName>
</protein>
<feature type="domain" description="Amidohydrolase-related" evidence="2">
    <location>
        <begin position="57"/>
        <end position="460"/>
    </location>
</feature>
<dbReference type="SUPFAM" id="SSF51338">
    <property type="entry name" value="Composite domain of metallo-dependent hydrolases"/>
    <property type="match status" value="1"/>
</dbReference>
<organism evidence="3 4">
    <name type="scientific">Curtobacterium herbarum</name>
    <dbReference type="NCBI Taxonomy" id="150122"/>
    <lineage>
        <taxon>Bacteria</taxon>
        <taxon>Bacillati</taxon>
        <taxon>Actinomycetota</taxon>
        <taxon>Actinomycetes</taxon>
        <taxon>Micrococcales</taxon>
        <taxon>Microbacteriaceae</taxon>
        <taxon>Curtobacterium</taxon>
    </lineage>
</organism>
<keyword evidence="1" id="KW-0378">Hydrolase</keyword>
<accession>A0ABP4K4E7</accession>
<gene>
    <name evidence="3" type="ORF">GCM10009627_20520</name>
</gene>
<dbReference type="Proteomes" id="UP001501742">
    <property type="component" value="Unassembled WGS sequence"/>
</dbReference>
<proteinExistence type="predicted"/>
<dbReference type="Gene3D" id="2.30.40.10">
    <property type="entry name" value="Urease, subunit C, domain 1"/>
    <property type="match status" value="1"/>
</dbReference>
<name>A0ABP4K4E7_9MICO</name>
<evidence type="ECO:0000256" key="1">
    <source>
        <dbReference type="ARBA" id="ARBA00022801"/>
    </source>
</evidence>
<dbReference type="SUPFAM" id="SSF51556">
    <property type="entry name" value="Metallo-dependent hydrolases"/>
    <property type="match status" value="1"/>
</dbReference>
<dbReference type="InterPro" id="IPR006680">
    <property type="entry name" value="Amidohydro-rel"/>
</dbReference>
<reference evidence="4" key="1">
    <citation type="journal article" date="2019" name="Int. J. Syst. Evol. Microbiol.">
        <title>The Global Catalogue of Microorganisms (GCM) 10K type strain sequencing project: providing services to taxonomists for standard genome sequencing and annotation.</title>
        <authorList>
            <consortium name="The Broad Institute Genomics Platform"/>
            <consortium name="The Broad Institute Genome Sequencing Center for Infectious Disease"/>
            <person name="Wu L."/>
            <person name="Ma J."/>
        </authorList>
    </citation>
    <scope>NUCLEOTIDE SEQUENCE [LARGE SCALE GENOMIC DNA]</scope>
    <source>
        <strain evidence="4">JCM 12140</strain>
    </source>
</reference>
<dbReference type="Gene3D" id="3.20.20.140">
    <property type="entry name" value="Metal-dependent hydrolases"/>
    <property type="match status" value="1"/>
</dbReference>
<evidence type="ECO:0000259" key="2">
    <source>
        <dbReference type="Pfam" id="PF01979"/>
    </source>
</evidence>
<comment type="caution">
    <text evidence="3">The sequence shown here is derived from an EMBL/GenBank/DDBJ whole genome shotgun (WGS) entry which is preliminary data.</text>
</comment>
<dbReference type="PANTHER" id="PTHR43794">
    <property type="entry name" value="AMINOHYDROLASE SSNA-RELATED"/>
    <property type="match status" value="1"/>
</dbReference>